<evidence type="ECO:0000256" key="14">
    <source>
        <dbReference type="PIRNR" id="PIRNR004491"/>
    </source>
</evidence>
<proteinExistence type="inferred from homology"/>
<dbReference type="PIRSF" id="PIRSF004491">
    <property type="entry name" value="FAD_Synth"/>
    <property type="match status" value="1"/>
</dbReference>
<dbReference type="Proteomes" id="UP000737402">
    <property type="component" value="Unassembled WGS sequence"/>
</dbReference>
<dbReference type="Pfam" id="PF01687">
    <property type="entry name" value="Flavokinase"/>
    <property type="match status" value="1"/>
</dbReference>
<dbReference type="InterPro" id="IPR023468">
    <property type="entry name" value="Riboflavin_kinase"/>
</dbReference>
<evidence type="ECO:0000256" key="5">
    <source>
        <dbReference type="ARBA" id="ARBA00022679"/>
    </source>
</evidence>
<comment type="catalytic activity">
    <reaction evidence="13 14">
        <text>FMN + ATP + H(+) = FAD + diphosphate</text>
        <dbReference type="Rhea" id="RHEA:17237"/>
        <dbReference type="ChEBI" id="CHEBI:15378"/>
        <dbReference type="ChEBI" id="CHEBI:30616"/>
        <dbReference type="ChEBI" id="CHEBI:33019"/>
        <dbReference type="ChEBI" id="CHEBI:57692"/>
        <dbReference type="ChEBI" id="CHEBI:58210"/>
        <dbReference type="EC" id="2.7.7.2"/>
    </reaction>
</comment>
<comment type="catalytic activity">
    <reaction evidence="12 14">
        <text>riboflavin + ATP = FMN + ADP + H(+)</text>
        <dbReference type="Rhea" id="RHEA:14357"/>
        <dbReference type="ChEBI" id="CHEBI:15378"/>
        <dbReference type="ChEBI" id="CHEBI:30616"/>
        <dbReference type="ChEBI" id="CHEBI:57986"/>
        <dbReference type="ChEBI" id="CHEBI:58210"/>
        <dbReference type="ChEBI" id="CHEBI:456216"/>
        <dbReference type="EC" id="2.7.1.26"/>
    </reaction>
</comment>
<comment type="pathway">
    <text evidence="1 14">Cofactor biosynthesis; FAD biosynthesis; FAD from FMN: step 1/1.</text>
</comment>
<evidence type="ECO:0000256" key="4">
    <source>
        <dbReference type="ARBA" id="ARBA00022643"/>
    </source>
</evidence>
<dbReference type="GO" id="GO:0003919">
    <property type="term" value="F:FMN adenylyltransferase activity"/>
    <property type="evidence" value="ECO:0007669"/>
    <property type="project" value="UniProtKB-EC"/>
</dbReference>
<evidence type="ECO:0000256" key="9">
    <source>
        <dbReference type="ARBA" id="ARBA00022827"/>
    </source>
</evidence>
<protein>
    <recommendedName>
        <fullName evidence="14">Riboflavin biosynthesis protein</fullName>
    </recommendedName>
    <domain>
        <recommendedName>
            <fullName evidence="14">Riboflavin kinase</fullName>
            <ecNumber evidence="14">2.7.1.26</ecNumber>
        </recommendedName>
        <alternativeName>
            <fullName evidence="14">Flavokinase</fullName>
        </alternativeName>
    </domain>
    <domain>
        <recommendedName>
            <fullName evidence="14">FMN adenylyltransferase</fullName>
            <ecNumber evidence="14">2.7.7.2</ecNumber>
        </recommendedName>
        <alternativeName>
            <fullName evidence="14">FAD pyrophosphorylase</fullName>
        </alternativeName>
        <alternativeName>
            <fullName evidence="14">FAD synthase</fullName>
        </alternativeName>
    </domain>
</protein>
<dbReference type="SMART" id="SM00904">
    <property type="entry name" value="Flavokinase"/>
    <property type="match status" value="1"/>
</dbReference>
<evidence type="ECO:0000256" key="11">
    <source>
        <dbReference type="ARBA" id="ARBA00023268"/>
    </source>
</evidence>
<evidence type="ECO:0000256" key="10">
    <source>
        <dbReference type="ARBA" id="ARBA00022840"/>
    </source>
</evidence>
<evidence type="ECO:0000313" key="17">
    <source>
        <dbReference type="Proteomes" id="UP000737402"/>
    </source>
</evidence>
<dbReference type="EC" id="2.7.7.2" evidence="14"/>
<keyword evidence="5 14" id="KW-0808">Transferase</keyword>
<evidence type="ECO:0000256" key="2">
    <source>
        <dbReference type="ARBA" id="ARBA00005201"/>
    </source>
</evidence>
<dbReference type="PANTHER" id="PTHR22749">
    <property type="entry name" value="RIBOFLAVIN KINASE/FMN ADENYLYLTRANSFERASE"/>
    <property type="match status" value="1"/>
</dbReference>
<keyword evidence="10 14" id="KW-0067">ATP-binding</keyword>
<evidence type="ECO:0000256" key="8">
    <source>
        <dbReference type="ARBA" id="ARBA00022777"/>
    </source>
</evidence>
<keyword evidence="11" id="KW-0511">Multifunctional enzyme</keyword>
<dbReference type="PANTHER" id="PTHR22749:SF6">
    <property type="entry name" value="RIBOFLAVIN KINASE"/>
    <property type="match status" value="1"/>
</dbReference>
<dbReference type="InterPro" id="IPR014729">
    <property type="entry name" value="Rossmann-like_a/b/a_fold"/>
</dbReference>
<accession>A0ABS2NWI4</accession>
<dbReference type="InterPro" id="IPR002606">
    <property type="entry name" value="Riboflavin_kinase_bac"/>
</dbReference>
<evidence type="ECO:0000256" key="1">
    <source>
        <dbReference type="ARBA" id="ARBA00004726"/>
    </source>
</evidence>
<name>A0ABS2NWI4_9BACI</name>
<dbReference type="EC" id="2.7.1.26" evidence="14"/>
<keyword evidence="6 14" id="KW-0548">Nucleotidyltransferase</keyword>
<evidence type="ECO:0000256" key="12">
    <source>
        <dbReference type="ARBA" id="ARBA00047880"/>
    </source>
</evidence>
<comment type="pathway">
    <text evidence="2 14">Cofactor biosynthesis; FMN biosynthesis; FMN from riboflavin (ATP route): step 1/1.</text>
</comment>
<dbReference type="InterPro" id="IPR015864">
    <property type="entry name" value="FAD_synthase"/>
</dbReference>
<comment type="caution">
    <text evidence="16">The sequence shown here is derived from an EMBL/GenBank/DDBJ whole genome shotgun (WGS) entry which is preliminary data.</text>
</comment>
<keyword evidence="17" id="KW-1185">Reference proteome</keyword>
<evidence type="ECO:0000256" key="13">
    <source>
        <dbReference type="ARBA" id="ARBA00049494"/>
    </source>
</evidence>
<dbReference type="Gene3D" id="3.40.50.620">
    <property type="entry name" value="HUPs"/>
    <property type="match status" value="1"/>
</dbReference>
<gene>
    <name evidence="16" type="ORF">JOC95_000881</name>
</gene>
<dbReference type="InterPro" id="IPR023465">
    <property type="entry name" value="Riboflavin_kinase_dom_sf"/>
</dbReference>
<dbReference type="Pfam" id="PF06574">
    <property type="entry name" value="FAD_syn"/>
    <property type="match status" value="1"/>
</dbReference>
<dbReference type="Gene3D" id="2.40.30.30">
    <property type="entry name" value="Riboflavin kinase-like"/>
    <property type="match status" value="1"/>
</dbReference>
<evidence type="ECO:0000256" key="3">
    <source>
        <dbReference type="ARBA" id="ARBA00022630"/>
    </source>
</evidence>
<evidence type="ECO:0000313" key="16">
    <source>
        <dbReference type="EMBL" id="MBM7619032.1"/>
    </source>
</evidence>
<keyword evidence="9 14" id="KW-0274">FAD</keyword>
<dbReference type="CDD" id="cd02064">
    <property type="entry name" value="FAD_synthetase_N"/>
    <property type="match status" value="1"/>
</dbReference>
<evidence type="ECO:0000256" key="7">
    <source>
        <dbReference type="ARBA" id="ARBA00022741"/>
    </source>
</evidence>
<dbReference type="EMBL" id="JAFBED010000002">
    <property type="protein sequence ID" value="MBM7619032.1"/>
    <property type="molecule type" value="Genomic_DNA"/>
</dbReference>
<dbReference type="InterPro" id="IPR015865">
    <property type="entry name" value="Riboflavin_kinase_bac/euk"/>
</dbReference>
<keyword evidence="8 14" id="KW-0418">Kinase</keyword>
<sequence>MIMMKVVYLEHPHSIQQKECDPSVVALGFFDGIHLGHQSVIKAAIKTAREHNLKASVMTLDPHPSVVLRKTVQHVRYITPLMEKIKILNQLGVDILYVVKFDLGFAGLVPQDFVDQYIIGLNIKHVVAGFDYSYGRLGKGTMETLPFHSRGQFNQTVIEKYTTNNLKVSSTLIREQIKEGEMDKLPLTLGRYYVIRGTVGHGDKRGRTIGFPTANIKLSDEYVIPRTGVYAVRMHVRGRWYQGVCNIGYKPTFKEREKEDLPSIEVHLFEFSESIYGEEVIVEWHQSIREERKFDGVDALIAQIQMDKETSLDYFQKSTPDTCFLSKKDVCY</sequence>
<dbReference type="NCBIfam" id="NF004162">
    <property type="entry name" value="PRK05627.1-5"/>
    <property type="match status" value="1"/>
</dbReference>
<dbReference type="SUPFAM" id="SSF52374">
    <property type="entry name" value="Nucleotidylyl transferase"/>
    <property type="match status" value="1"/>
</dbReference>
<keyword evidence="3 14" id="KW-0285">Flavoprotein</keyword>
<comment type="similarity">
    <text evidence="14">Belongs to the ribF family.</text>
</comment>
<feature type="domain" description="Riboflavin kinase" evidence="15">
    <location>
        <begin position="188"/>
        <end position="316"/>
    </location>
</feature>
<dbReference type="NCBIfam" id="TIGR00083">
    <property type="entry name" value="ribF"/>
    <property type="match status" value="1"/>
</dbReference>
<dbReference type="SUPFAM" id="SSF82114">
    <property type="entry name" value="Riboflavin kinase-like"/>
    <property type="match status" value="1"/>
</dbReference>
<reference evidence="16 17" key="1">
    <citation type="submission" date="2021-01" db="EMBL/GenBank/DDBJ databases">
        <title>Genomic Encyclopedia of Type Strains, Phase IV (KMG-IV): sequencing the most valuable type-strain genomes for metagenomic binning, comparative biology and taxonomic classification.</title>
        <authorList>
            <person name="Goeker M."/>
        </authorList>
    </citation>
    <scope>NUCLEOTIDE SEQUENCE [LARGE SCALE GENOMIC DNA]</scope>
    <source>
        <strain evidence="16 17">DSM 25879</strain>
    </source>
</reference>
<keyword evidence="7 14" id="KW-0547">Nucleotide-binding</keyword>
<evidence type="ECO:0000259" key="15">
    <source>
        <dbReference type="SMART" id="SM00904"/>
    </source>
</evidence>
<organism evidence="16 17">
    <name type="scientific">Sutcliffiella tianshenii</name>
    <dbReference type="NCBI Taxonomy" id="1463404"/>
    <lineage>
        <taxon>Bacteria</taxon>
        <taxon>Bacillati</taxon>
        <taxon>Bacillota</taxon>
        <taxon>Bacilli</taxon>
        <taxon>Bacillales</taxon>
        <taxon>Bacillaceae</taxon>
        <taxon>Sutcliffiella</taxon>
    </lineage>
</organism>
<evidence type="ECO:0000256" key="6">
    <source>
        <dbReference type="ARBA" id="ARBA00022695"/>
    </source>
</evidence>
<keyword evidence="4 14" id="KW-0288">FMN</keyword>
<dbReference type="GO" id="GO:0008531">
    <property type="term" value="F:riboflavin kinase activity"/>
    <property type="evidence" value="ECO:0007669"/>
    <property type="project" value="UniProtKB-EC"/>
</dbReference>
<dbReference type="NCBIfam" id="NF004161">
    <property type="entry name" value="PRK05627.1-4"/>
    <property type="match status" value="1"/>
</dbReference>